<dbReference type="RefSeq" id="WP_144760635.1">
    <property type="nucleotide sequence ID" value="NZ_BPQI01000027.1"/>
</dbReference>
<keyword evidence="2" id="KW-0732">Signal</keyword>
<dbReference type="EMBL" id="CABFVH010000003">
    <property type="protein sequence ID" value="VUF11203.1"/>
    <property type="molecule type" value="Genomic_DNA"/>
</dbReference>
<evidence type="ECO:0000313" key="4">
    <source>
        <dbReference type="EMBL" id="VUF11203.1"/>
    </source>
</evidence>
<feature type="signal peptide" evidence="2">
    <location>
        <begin position="1"/>
        <end position="19"/>
    </location>
</feature>
<reference evidence="3" key="2">
    <citation type="journal article" date="2021" name="Front. Microbiol.">
        <title>Comprehensive Comparative Genomics and Phenotyping of Methylobacterium Species.</title>
        <authorList>
            <person name="Alessa O."/>
            <person name="Ogura Y."/>
            <person name="Fujitani Y."/>
            <person name="Takami H."/>
            <person name="Hayashi T."/>
            <person name="Sahin N."/>
            <person name="Tani A."/>
        </authorList>
    </citation>
    <scope>NUCLEOTIDE SEQUENCE</scope>
    <source>
        <strain evidence="3">DSM 22415</strain>
    </source>
</reference>
<dbReference type="OrthoDB" id="8004321at2"/>
<evidence type="ECO:0000313" key="5">
    <source>
        <dbReference type="Proteomes" id="UP000401717"/>
    </source>
</evidence>
<gene>
    <name evidence="3" type="ORF">IFDJLNFL_1254</name>
    <name evidence="4" type="ORF">MTDSW087_00878</name>
</gene>
<evidence type="ECO:0008006" key="7">
    <source>
        <dbReference type="Google" id="ProtNLM"/>
    </source>
</evidence>
<name>A0A564FT30_9HYPH</name>
<reference evidence="3" key="3">
    <citation type="submission" date="2021-08" db="EMBL/GenBank/DDBJ databases">
        <authorList>
            <person name="Tani A."/>
            <person name="Ola A."/>
            <person name="Ogura Y."/>
            <person name="Katsura K."/>
            <person name="Hayashi T."/>
        </authorList>
    </citation>
    <scope>NUCLEOTIDE SEQUENCE</scope>
    <source>
        <strain evidence="3">DSM 22415</strain>
    </source>
</reference>
<dbReference type="Proteomes" id="UP000401717">
    <property type="component" value="Unassembled WGS sequence"/>
</dbReference>
<proteinExistence type="predicted"/>
<keyword evidence="6" id="KW-1185">Reference proteome</keyword>
<evidence type="ECO:0000256" key="1">
    <source>
        <dbReference type="SAM" id="MobiDB-lite"/>
    </source>
</evidence>
<dbReference type="EMBL" id="BPQI01000027">
    <property type="protein sequence ID" value="GJD55369.1"/>
    <property type="molecule type" value="Genomic_DNA"/>
</dbReference>
<feature type="compositionally biased region" description="Basic and acidic residues" evidence="1">
    <location>
        <begin position="42"/>
        <end position="53"/>
    </location>
</feature>
<feature type="region of interest" description="Disordered" evidence="1">
    <location>
        <begin position="42"/>
        <end position="79"/>
    </location>
</feature>
<evidence type="ECO:0000313" key="3">
    <source>
        <dbReference type="EMBL" id="GJD55369.1"/>
    </source>
</evidence>
<feature type="compositionally biased region" description="Basic and acidic residues" evidence="1">
    <location>
        <begin position="66"/>
        <end position="79"/>
    </location>
</feature>
<organism evidence="4 5">
    <name type="scientific">Methylobacterium dankookense</name>
    <dbReference type="NCBI Taxonomy" id="560405"/>
    <lineage>
        <taxon>Bacteria</taxon>
        <taxon>Pseudomonadati</taxon>
        <taxon>Pseudomonadota</taxon>
        <taxon>Alphaproteobacteria</taxon>
        <taxon>Hyphomicrobiales</taxon>
        <taxon>Methylobacteriaceae</taxon>
        <taxon>Methylobacterium</taxon>
    </lineage>
</organism>
<evidence type="ECO:0000256" key="2">
    <source>
        <dbReference type="SAM" id="SignalP"/>
    </source>
</evidence>
<sequence>MRLIIPAAAALLTALTVQAATAETTVIRRDGPDTVVVDRPEVEHKTVTTRDSGDGCSSKTVTKTNEYGDRKTVHKETCD</sequence>
<dbReference type="AlphaFoldDB" id="A0A564FT30"/>
<feature type="chain" id="PRO_5022131187" description="Secreted protein" evidence="2">
    <location>
        <begin position="20"/>
        <end position="79"/>
    </location>
</feature>
<reference evidence="4 5" key="1">
    <citation type="submission" date="2019-06" db="EMBL/GenBank/DDBJ databases">
        <authorList>
            <person name="Rodrigo-Torres L."/>
            <person name="Arahal R. D."/>
            <person name="Lucena T."/>
        </authorList>
    </citation>
    <scope>NUCLEOTIDE SEQUENCE [LARGE SCALE GENOMIC DNA]</scope>
    <source>
        <strain evidence="4 5">SW08-7</strain>
    </source>
</reference>
<accession>A0A564FT30</accession>
<feature type="compositionally biased region" description="Polar residues" evidence="1">
    <location>
        <begin position="55"/>
        <end position="65"/>
    </location>
</feature>
<evidence type="ECO:0000313" key="6">
    <source>
        <dbReference type="Proteomes" id="UP001055303"/>
    </source>
</evidence>
<protein>
    <recommendedName>
        <fullName evidence="7">Secreted protein</fullName>
    </recommendedName>
</protein>
<dbReference type="Proteomes" id="UP001055303">
    <property type="component" value="Unassembled WGS sequence"/>
</dbReference>